<name>A0A2S0WVX0_9MICO</name>
<dbReference type="Proteomes" id="UP000244729">
    <property type="component" value="Chromosome"/>
</dbReference>
<evidence type="ECO:0000313" key="2">
    <source>
        <dbReference type="Proteomes" id="UP000244729"/>
    </source>
</evidence>
<accession>A0A2S0WVX0</accession>
<gene>
    <name evidence="1" type="ORF">DCE93_07010</name>
</gene>
<proteinExistence type="predicted"/>
<evidence type="ECO:0000313" key="1">
    <source>
        <dbReference type="EMBL" id="AWB95440.1"/>
    </source>
</evidence>
<dbReference type="EMBL" id="CP028913">
    <property type="protein sequence ID" value="AWB95440.1"/>
    <property type="molecule type" value="Genomic_DNA"/>
</dbReference>
<keyword evidence="2" id="KW-1185">Reference proteome</keyword>
<dbReference type="KEGG" id="agm:DCE93_07010"/>
<sequence length="131" mass="13572">MIGNGWVAAGLLAAVLAFAAVMAYLETTAQGVVGRRPHRGTDPESKIVATLQAEGFSVDEIAYALAADTDPRIVPVLVVGGGFGRVAKLPTLGVRLRSLSAAGLERGARKAAARELQVDPGEIILDIRDAP</sequence>
<dbReference type="AlphaFoldDB" id="A0A2S0WVX0"/>
<protein>
    <submittedName>
        <fullName evidence="1">Uncharacterized protein</fullName>
    </submittedName>
</protein>
<reference evidence="1 2" key="1">
    <citation type="submission" date="2018-04" db="EMBL/GenBank/DDBJ databases">
        <authorList>
            <person name="Li J."/>
        </authorList>
    </citation>
    <scope>NUCLEOTIDE SEQUENCE [LARGE SCALE GENOMIC DNA]</scope>
    <source>
        <strain evidence="2">30A</strain>
    </source>
</reference>
<organism evidence="1 2">
    <name type="scientific">Agromyces badenianii</name>
    <dbReference type="NCBI Taxonomy" id="2080742"/>
    <lineage>
        <taxon>Bacteria</taxon>
        <taxon>Bacillati</taxon>
        <taxon>Actinomycetota</taxon>
        <taxon>Actinomycetes</taxon>
        <taxon>Micrococcales</taxon>
        <taxon>Microbacteriaceae</taxon>
        <taxon>Agromyces</taxon>
    </lineage>
</organism>
<dbReference type="RefSeq" id="WP_108595255.1">
    <property type="nucleotide sequence ID" value="NZ_CP028913.1"/>
</dbReference>